<keyword evidence="3" id="KW-1185">Reference proteome</keyword>
<evidence type="ECO:0000313" key="3">
    <source>
        <dbReference type="Proteomes" id="UP000815677"/>
    </source>
</evidence>
<proteinExistence type="predicted"/>
<dbReference type="EMBL" id="DF840318">
    <property type="protein sequence ID" value="GAT44901.1"/>
    <property type="molecule type" value="Genomic_DNA"/>
</dbReference>
<reference evidence="2" key="1">
    <citation type="submission" date="2014-09" db="EMBL/GenBank/DDBJ databases">
        <title>Genome sequence of the luminous mushroom Mycena chlorophos for searching fungal bioluminescence genes.</title>
        <authorList>
            <person name="Tanaka Y."/>
            <person name="Kasuga D."/>
            <person name="Oba Y."/>
            <person name="Hase S."/>
            <person name="Sato K."/>
            <person name="Oba Y."/>
            <person name="Sakakibara Y."/>
        </authorList>
    </citation>
    <scope>NUCLEOTIDE SEQUENCE</scope>
</reference>
<sequence>MLFPRDEIVIRLYSSLVAKAAPVAQTTRAAATSNAPQLLVFDLARLSLQPVHPMFNPIDVASLLLTFCSADWLPPRPPICASAADPTPSHSTRAPLRRPRPTPTPPLSPWTFLPPAAESRPFPTVRSRP</sequence>
<evidence type="ECO:0000256" key="1">
    <source>
        <dbReference type="SAM" id="MobiDB-lite"/>
    </source>
</evidence>
<evidence type="ECO:0000313" key="2">
    <source>
        <dbReference type="EMBL" id="GAT44901.1"/>
    </source>
</evidence>
<protein>
    <submittedName>
        <fullName evidence="2">Uncharacterized protein</fullName>
    </submittedName>
</protein>
<organism evidence="2 3">
    <name type="scientific">Mycena chlorophos</name>
    <name type="common">Agaric fungus</name>
    <name type="synonym">Agaricus chlorophos</name>
    <dbReference type="NCBI Taxonomy" id="658473"/>
    <lineage>
        <taxon>Eukaryota</taxon>
        <taxon>Fungi</taxon>
        <taxon>Dikarya</taxon>
        <taxon>Basidiomycota</taxon>
        <taxon>Agaricomycotina</taxon>
        <taxon>Agaricomycetes</taxon>
        <taxon>Agaricomycetidae</taxon>
        <taxon>Agaricales</taxon>
        <taxon>Marasmiineae</taxon>
        <taxon>Mycenaceae</taxon>
        <taxon>Mycena</taxon>
    </lineage>
</organism>
<accession>A0ABQ0L152</accession>
<dbReference type="Proteomes" id="UP000815677">
    <property type="component" value="Unassembled WGS sequence"/>
</dbReference>
<gene>
    <name evidence="2" type="ORF">MCHLO_02504</name>
</gene>
<name>A0ABQ0L152_MYCCL</name>
<feature type="region of interest" description="Disordered" evidence="1">
    <location>
        <begin position="79"/>
        <end position="129"/>
    </location>
</feature>